<dbReference type="Proteomes" id="UP001204144">
    <property type="component" value="Unassembled WGS sequence"/>
</dbReference>
<feature type="signal peptide" evidence="1">
    <location>
        <begin position="1"/>
        <end position="19"/>
    </location>
</feature>
<organism evidence="2 3">
    <name type="scientific">Lacihabitans soyangensis</name>
    <dbReference type="NCBI Taxonomy" id="869394"/>
    <lineage>
        <taxon>Bacteria</taxon>
        <taxon>Pseudomonadati</taxon>
        <taxon>Bacteroidota</taxon>
        <taxon>Cytophagia</taxon>
        <taxon>Cytophagales</taxon>
        <taxon>Leadbetterellaceae</taxon>
        <taxon>Lacihabitans</taxon>
    </lineage>
</organism>
<evidence type="ECO:0000313" key="3">
    <source>
        <dbReference type="Proteomes" id="UP001204144"/>
    </source>
</evidence>
<comment type="caution">
    <text evidence="2">The sequence shown here is derived from an EMBL/GenBank/DDBJ whole genome shotgun (WGS) entry which is preliminary data.</text>
</comment>
<name>A0AAE3H1F4_9BACT</name>
<evidence type="ECO:0008006" key="4">
    <source>
        <dbReference type="Google" id="ProtNLM"/>
    </source>
</evidence>
<accession>A0AAE3H1F4</accession>
<gene>
    <name evidence="2" type="ORF">EGI31_04750</name>
</gene>
<reference evidence="2 3" key="1">
    <citation type="submission" date="2018-11" db="EMBL/GenBank/DDBJ databases">
        <title>Novel bacteria species description.</title>
        <authorList>
            <person name="Han J.-H."/>
        </authorList>
    </citation>
    <scope>NUCLEOTIDE SEQUENCE [LARGE SCALE GENOMIC DNA]</scope>
    <source>
        <strain evidence="2 3">KCTC23259</strain>
    </source>
</reference>
<keyword evidence="1" id="KW-0732">Signal</keyword>
<dbReference type="RefSeq" id="WP_255036011.1">
    <property type="nucleotide sequence ID" value="NZ_RJUF01000007.1"/>
</dbReference>
<dbReference type="AlphaFoldDB" id="A0AAE3H1F4"/>
<keyword evidence="3" id="KW-1185">Reference proteome</keyword>
<protein>
    <recommendedName>
        <fullName evidence="4">DUF4402 domain-containing protein</fullName>
    </recommendedName>
</protein>
<proteinExistence type="predicted"/>
<feature type="chain" id="PRO_5042042346" description="DUF4402 domain-containing protein" evidence="1">
    <location>
        <begin position="20"/>
        <end position="398"/>
    </location>
</feature>
<dbReference type="EMBL" id="RJUF01000007">
    <property type="protein sequence ID" value="MCP9762254.1"/>
    <property type="molecule type" value="Genomic_DNA"/>
</dbReference>
<evidence type="ECO:0000256" key="1">
    <source>
        <dbReference type="SAM" id="SignalP"/>
    </source>
</evidence>
<evidence type="ECO:0000313" key="2">
    <source>
        <dbReference type="EMBL" id="MCP9762254.1"/>
    </source>
</evidence>
<sequence length="398" mass="41583">MKKLIFSFLIALAISKVSAQSILLTPGNQTTTNSNPDLILRSTGTPDVRSIRSAGTIASPTPPLTGVSLLRIRGAGFWNTTSFSDQVGIDMFTTENWNSSSQGADMRFSTTSNGTFNLIERMRISHDGKIGIGTTVPLSKLDVSGDISLSSPNLGFGSRKLQFYSDQGTGNEWRPGYIESADGAGGSSYTGRLDFYTNGTGVGNKLGSVLGMSVLNGKVGVGSSTANSPDFPLHVTSTAGSTSSTTGAFAIGSTTGQHLVFDTDEINSYSNTAASVLYLNPNSNGNVQIGSSAGDLLVTGYTKLGGFSAPNIKMKKLTGTTGAGASFTTPHGLNVNKILDVSIFIERSGGVFTDAPNQIGGAASIQYSYSLNATDITFFGVGSSLNNRPFRILITYEE</sequence>